<dbReference type="InterPro" id="IPR044855">
    <property type="entry name" value="CoA-Trfase_III_dom3_sf"/>
</dbReference>
<accession>A0A546X6K0</accession>
<dbReference type="SUPFAM" id="SSF89796">
    <property type="entry name" value="CoA-transferase family III (CaiB/BaiF)"/>
    <property type="match status" value="1"/>
</dbReference>
<dbReference type="AlphaFoldDB" id="A0A546X6K0"/>
<name>A0A546X6K0_RHIRH</name>
<dbReference type="OrthoDB" id="9806585at2"/>
<evidence type="ECO:0000313" key="1">
    <source>
        <dbReference type="EMBL" id="TRA96350.1"/>
    </source>
</evidence>
<protein>
    <submittedName>
        <fullName evidence="1">CoA transferase</fullName>
    </submittedName>
</protein>
<evidence type="ECO:0000313" key="2">
    <source>
        <dbReference type="Proteomes" id="UP000315434"/>
    </source>
</evidence>
<gene>
    <name evidence="1" type="ORF">EXN68_24645</name>
</gene>
<dbReference type="RefSeq" id="WP_142843371.1">
    <property type="nucleotide sequence ID" value="NZ_JAPZAB010000011.1"/>
</dbReference>
<reference evidence="1 2" key="1">
    <citation type="journal article" date="2019" name="Appl. Microbiol. Biotechnol.">
        <title>Differential efficiency of wild type rhizogenic strains for rol gene transformation of plants.</title>
        <authorList>
            <person name="Desmet S."/>
            <person name="De Keyser E."/>
            <person name="Van Vaerenbergh J."/>
            <person name="Baeyen S."/>
            <person name="Van Huylenbroeck J."/>
            <person name="Geelen D."/>
            <person name="Dhooghe E."/>
        </authorList>
    </citation>
    <scope>NUCLEOTIDE SEQUENCE [LARGE SCALE GENOMIC DNA]</scope>
    <source>
        <strain evidence="1 2">GBBC3284</strain>
    </source>
</reference>
<dbReference type="InterPro" id="IPR003673">
    <property type="entry name" value="CoA-Trfase_fam_III"/>
</dbReference>
<dbReference type="Gene3D" id="3.30.1540.10">
    <property type="entry name" value="formyl-coa transferase, domain 3"/>
    <property type="match status" value="1"/>
</dbReference>
<comment type="caution">
    <text evidence="1">The sequence shown here is derived from an EMBL/GenBank/DDBJ whole genome shotgun (WGS) entry which is preliminary data.</text>
</comment>
<dbReference type="Pfam" id="PF02515">
    <property type="entry name" value="CoA_transf_3"/>
    <property type="match status" value="1"/>
</dbReference>
<dbReference type="EMBL" id="SGNY01000011">
    <property type="protein sequence ID" value="TRA96350.1"/>
    <property type="molecule type" value="Genomic_DNA"/>
</dbReference>
<dbReference type="Proteomes" id="UP000315434">
    <property type="component" value="Unassembled WGS sequence"/>
</dbReference>
<proteinExistence type="predicted"/>
<keyword evidence="1" id="KW-0808">Transferase</keyword>
<dbReference type="InterPro" id="IPR050509">
    <property type="entry name" value="CoA-transferase_III"/>
</dbReference>
<organism evidence="1 2">
    <name type="scientific">Rhizobium rhizogenes</name>
    <name type="common">Agrobacterium rhizogenes</name>
    <dbReference type="NCBI Taxonomy" id="359"/>
    <lineage>
        <taxon>Bacteria</taxon>
        <taxon>Pseudomonadati</taxon>
        <taxon>Pseudomonadota</taxon>
        <taxon>Alphaproteobacteria</taxon>
        <taxon>Hyphomicrobiales</taxon>
        <taxon>Rhizobiaceae</taxon>
        <taxon>Rhizobium/Agrobacterium group</taxon>
        <taxon>Rhizobium</taxon>
    </lineage>
</organism>
<sequence>MEFVVMGALAGLRIIEVSQVLAGPFCGYQFALLGAEVIKVELPHSPDCARGRGPLPALNADGIGLTYQVQGGNKKSLALDFRAEPGRAALLKLVERADVFLENYSTGVLDGFGLGYEDLRKCNPKIVHCSMTGYGETGPRATKGAYDNTIQASSGTIAQCDGQKPGVSFVDYAAGYSAAFAISAALLQRERTGEGCHISASMLEVALSLMAPEAASKQVPEARLKVPEAGISAFDTADGRLMLGAFKPTQYRKLGACLASLGHNIPLLAGVSDWNDVESHSAAIRASLEPVFRERTAEEWQAVLEAADIPAEKILPLEEAVASPQIAARGYFAPSPDDPSIPLPLAAYRMSLGGPMLTGAPPKLGHHNYQILEGLGYSPEEIAALRNSGVMQ</sequence>
<dbReference type="PANTHER" id="PTHR48228">
    <property type="entry name" value="SUCCINYL-COA--D-CITRAMALATE COA-TRANSFERASE"/>
    <property type="match status" value="1"/>
</dbReference>
<dbReference type="InterPro" id="IPR023606">
    <property type="entry name" value="CoA-Trfase_III_dom_1_sf"/>
</dbReference>
<dbReference type="Gene3D" id="3.40.50.10540">
    <property type="entry name" value="Crotonobetainyl-coa:carnitine coa-transferase, domain 1"/>
    <property type="match status" value="1"/>
</dbReference>
<dbReference type="GO" id="GO:0016740">
    <property type="term" value="F:transferase activity"/>
    <property type="evidence" value="ECO:0007669"/>
    <property type="project" value="UniProtKB-KW"/>
</dbReference>
<dbReference type="PANTHER" id="PTHR48228:SF5">
    <property type="entry name" value="ALPHA-METHYLACYL-COA RACEMASE"/>
    <property type="match status" value="1"/>
</dbReference>